<dbReference type="RefSeq" id="WP_376874350.1">
    <property type="nucleotide sequence ID" value="NZ_JBHUHP010000009.1"/>
</dbReference>
<comment type="caution">
    <text evidence="2">The sequence shown here is derived from an EMBL/GenBank/DDBJ whole genome shotgun (WGS) entry which is preliminary data.</text>
</comment>
<reference evidence="3" key="1">
    <citation type="journal article" date="2019" name="Int. J. Syst. Evol. Microbiol.">
        <title>The Global Catalogue of Microorganisms (GCM) 10K type strain sequencing project: providing services to taxonomists for standard genome sequencing and annotation.</title>
        <authorList>
            <consortium name="The Broad Institute Genomics Platform"/>
            <consortium name="The Broad Institute Genome Sequencing Center for Infectious Disease"/>
            <person name="Wu L."/>
            <person name="Ma J."/>
        </authorList>
    </citation>
    <scope>NUCLEOTIDE SEQUENCE [LARGE SCALE GENOMIC DNA]</scope>
    <source>
        <strain evidence="3">JCM 3338</strain>
    </source>
</reference>
<sequence length="160" mass="16480">MSRPAAVLLLLVLAGCGSAEPAGPPDVGVEVGAQELSVRPVQYCLDGEGQRYDVTPPIVEVSPEATISLTVPEAVAERGWSVQVFDEQLEELLGDVDVPAGERVFEEITTSDVVPPAFYLVVVEDKGGDCEGFSGAWPVGFLRAGGDVGGPSSSSAPPAG</sequence>
<organism evidence="2 3">
    <name type="scientific">Blastococcus deserti</name>
    <dbReference type="NCBI Taxonomy" id="2259033"/>
    <lineage>
        <taxon>Bacteria</taxon>
        <taxon>Bacillati</taxon>
        <taxon>Actinomycetota</taxon>
        <taxon>Actinomycetes</taxon>
        <taxon>Geodermatophilales</taxon>
        <taxon>Geodermatophilaceae</taxon>
        <taxon>Blastococcus</taxon>
    </lineage>
</organism>
<feature type="chain" id="PRO_5046833639" evidence="1">
    <location>
        <begin position="20"/>
        <end position="160"/>
    </location>
</feature>
<dbReference type="Proteomes" id="UP001597402">
    <property type="component" value="Unassembled WGS sequence"/>
</dbReference>
<evidence type="ECO:0000313" key="3">
    <source>
        <dbReference type="Proteomes" id="UP001597402"/>
    </source>
</evidence>
<keyword evidence="3" id="KW-1185">Reference proteome</keyword>
<gene>
    <name evidence="2" type="ORF">ACFSHS_09255</name>
</gene>
<name>A0ABW4XBN7_9ACTN</name>
<feature type="signal peptide" evidence="1">
    <location>
        <begin position="1"/>
        <end position="19"/>
    </location>
</feature>
<dbReference type="EMBL" id="JBHUHP010000009">
    <property type="protein sequence ID" value="MFD2091759.1"/>
    <property type="molecule type" value="Genomic_DNA"/>
</dbReference>
<proteinExistence type="predicted"/>
<dbReference type="Pfam" id="PF10969">
    <property type="entry name" value="DUF2771"/>
    <property type="match status" value="1"/>
</dbReference>
<accession>A0ABW4XBN7</accession>
<keyword evidence="1" id="KW-0732">Signal</keyword>
<evidence type="ECO:0000256" key="1">
    <source>
        <dbReference type="SAM" id="SignalP"/>
    </source>
</evidence>
<protein>
    <submittedName>
        <fullName evidence="2">DUF2771 family protein</fullName>
    </submittedName>
</protein>
<dbReference type="PROSITE" id="PS51257">
    <property type="entry name" value="PROKAR_LIPOPROTEIN"/>
    <property type="match status" value="1"/>
</dbReference>
<dbReference type="InterPro" id="IPR024495">
    <property type="entry name" value="DUF2771"/>
</dbReference>
<evidence type="ECO:0000313" key="2">
    <source>
        <dbReference type="EMBL" id="MFD2091759.1"/>
    </source>
</evidence>